<keyword evidence="3" id="KW-0136">Cellulose degradation</keyword>
<dbReference type="HOGENOM" id="CLU_018668_3_1_9"/>
<accession>I4A4B4</accession>
<evidence type="ECO:0000256" key="3">
    <source>
        <dbReference type="ARBA" id="ARBA00023001"/>
    </source>
</evidence>
<feature type="transmembrane region" description="Helical" evidence="8">
    <location>
        <begin position="7"/>
        <end position="28"/>
    </location>
</feature>
<keyword evidence="2 7" id="KW-0378">Hydrolase</keyword>
<dbReference type="OrthoDB" id="9800955at2"/>
<dbReference type="Proteomes" id="UP000006053">
    <property type="component" value="Chromosome"/>
</dbReference>
<proteinExistence type="inferred from homology"/>
<evidence type="ECO:0000256" key="4">
    <source>
        <dbReference type="ARBA" id="ARBA00023277"/>
    </source>
</evidence>
<dbReference type="STRING" id="756499.Desde_0328"/>
<dbReference type="EMBL" id="CP003348">
    <property type="protein sequence ID" value="AFL98798.1"/>
    <property type="molecule type" value="Genomic_DNA"/>
</dbReference>
<sequence length="366" mass="42182" precursor="true">MKSGKCFRFVVVLLIVMLGGFLISGWTAKEDLRFVKSLGVGWNLGNTLEPYDLHFETSDPAIYETYWNNPITTKEMLQDIKQAGFSVLRIPVTWQDHMDDNLQVNEAWMDRVQQVVDYGLEAGFYVIINAHHDQWYYPDEENLPRAEEMMQALWRQIAHRFESYDERLMFESMNEPRLIGTDKEWGSGTPAARDVVNKLNVAFVETVRSAGGENAKRYLLLPAYCARAETAAFEGFYLPKGSRMILSVHLYTPYRFAQSSSGTDVFTPESPADTEAIDQLFSDLKRLFIDKKIPVIITEFGAVDKDNEQQRIIWANYILKKAKKLGISCLWWDAGGDAGKEISYSLYDRYTRTWRFPKLVQALVNR</sequence>
<evidence type="ECO:0000256" key="8">
    <source>
        <dbReference type="SAM" id="Phobius"/>
    </source>
</evidence>
<dbReference type="KEGG" id="ddh:Desde_0328"/>
<dbReference type="InterPro" id="IPR018087">
    <property type="entry name" value="Glyco_hydro_5_CS"/>
</dbReference>
<keyword evidence="8" id="KW-1133">Transmembrane helix</keyword>
<dbReference type="GO" id="GO:0009986">
    <property type="term" value="C:cell surface"/>
    <property type="evidence" value="ECO:0007669"/>
    <property type="project" value="TreeGrafter"/>
</dbReference>
<comment type="similarity">
    <text evidence="1 7">Belongs to the glycosyl hydrolase 5 (cellulase A) family.</text>
</comment>
<dbReference type="InterPro" id="IPR001547">
    <property type="entry name" value="Glyco_hydro_5"/>
</dbReference>
<dbReference type="Pfam" id="PF00150">
    <property type="entry name" value="Cellulase"/>
    <property type="match status" value="1"/>
</dbReference>
<organism evidence="10 11">
    <name type="scientific">Desulfitobacterium dehalogenans (strain ATCC 51507 / DSM 9161 / JW/IU-DC1)</name>
    <dbReference type="NCBI Taxonomy" id="756499"/>
    <lineage>
        <taxon>Bacteria</taxon>
        <taxon>Bacillati</taxon>
        <taxon>Bacillota</taxon>
        <taxon>Clostridia</taxon>
        <taxon>Eubacteriales</taxon>
        <taxon>Desulfitobacteriaceae</taxon>
        <taxon>Desulfitobacterium</taxon>
    </lineage>
</organism>
<dbReference type="SUPFAM" id="SSF51445">
    <property type="entry name" value="(Trans)glycosidases"/>
    <property type="match status" value="1"/>
</dbReference>
<reference evidence="10 11" key="2">
    <citation type="journal article" date="2015" name="J. Bacteriol.">
        <title>Genomic, proteomic, and biochemical analysis of the organohalide respiratory pathway in Desulfitobacterium dehalogenans.</title>
        <authorList>
            <person name="Kruse T."/>
            <person name="van de Pas B.A."/>
            <person name="Atteia A."/>
            <person name="Krab K."/>
            <person name="Hagen W.R."/>
            <person name="Goodwin L."/>
            <person name="Chain P."/>
            <person name="Boeren S."/>
            <person name="Maphosa F."/>
            <person name="Schraa G."/>
            <person name="de Vos W.M."/>
            <person name="van der Oost J."/>
            <person name="Smidt H."/>
            <person name="Stams A.J."/>
        </authorList>
    </citation>
    <scope>NUCLEOTIDE SEQUENCE [LARGE SCALE GENOMIC DNA]</scope>
    <source>
        <strain evidence="11">ATCC 51507 / DSM 9161 / JW/IU-DC1</strain>
    </source>
</reference>
<evidence type="ECO:0000256" key="7">
    <source>
        <dbReference type="RuleBase" id="RU361153"/>
    </source>
</evidence>
<reference evidence="11" key="1">
    <citation type="submission" date="2012-06" db="EMBL/GenBank/DDBJ databases">
        <title>Complete sequence of Desulfitobacterium dehalogenans ATCC 51507.</title>
        <authorList>
            <person name="Lucas S."/>
            <person name="Han J."/>
            <person name="Lapidus A."/>
            <person name="Cheng J.-F."/>
            <person name="Goodwin L."/>
            <person name="Pitluck S."/>
            <person name="Peters L."/>
            <person name="Ovchinnikova G."/>
            <person name="Teshima H."/>
            <person name="Detter J.C."/>
            <person name="Han C."/>
            <person name="Tapia R."/>
            <person name="Land M."/>
            <person name="Hauser L."/>
            <person name="Kyrpides N."/>
            <person name="Ivanova N."/>
            <person name="Pagani I."/>
            <person name="Kruse T."/>
            <person name="de Vos W.M."/>
            <person name="Smidt H."/>
            <person name="Woyke T."/>
        </authorList>
    </citation>
    <scope>NUCLEOTIDE SEQUENCE [LARGE SCALE GENOMIC DNA]</scope>
    <source>
        <strain evidence="11">ATCC 51507 / DSM 9161 / JW/IU-DC1</strain>
    </source>
</reference>
<protein>
    <submittedName>
        <fullName evidence="10">Endoglucanase</fullName>
    </submittedName>
</protein>
<keyword evidence="8" id="KW-0472">Membrane</keyword>
<dbReference type="GO" id="GO:0005576">
    <property type="term" value="C:extracellular region"/>
    <property type="evidence" value="ECO:0007669"/>
    <property type="project" value="TreeGrafter"/>
</dbReference>
<keyword evidence="11" id="KW-1185">Reference proteome</keyword>
<keyword evidence="8" id="KW-0812">Transmembrane</keyword>
<keyword evidence="5 7" id="KW-0326">Glycosidase</keyword>
<evidence type="ECO:0000313" key="11">
    <source>
        <dbReference type="Proteomes" id="UP000006053"/>
    </source>
</evidence>
<evidence type="ECO:0000256" key="1">
    <source>
        <dbReference type="ARBA" id="ARBA00005641"/>
    </source>
</evidence>
<dbReference type="InterPro" id="IPR050386">
    <property type="entry name" value="Glycosyl_hydrolase_5"/>
</dbReference>
<dbReference type="AlphaFoldDB" id="I4A4B4"/>
<dbReference type="Gene3D" id="3.20.20.80">
    <property type="entry name" value="Glycosidases"/>
    <property type="match status" value="1"/>
</dbReference>
<gene>
    <name evidence="10" type="ordered locus">Desde_0328</name>
</gene>
<dbReference type="GO" id="GO:0008422">
    <property type="term" value="F:beta-glucosidase activity"/>
    <property type="evidence" value="ECO:0007669"/>
    <property type="project" value="TreeGrafter"/>
</dbReference>
<evidence type="ECO:0000256" key="6">
    <source>
        <dbReference type="ARBA" id="ARBA00023326"/>
    </source>
</evidence>
<evidence type="ECO:0000259" key="9">
    <source>
        <dbReference type="Pfam" id="PF00150"/>
    </source>
</evidence>
<evidence type="ECO:0000256" key="5">
    <source>
        <dbReference type="ARBA" id="ARBA00023295"/>
    </source>
</evidence>
<dbReference type="PROSITE" id="PS00659">
    <property type="entry name" value="GLYCOSYL_HYDROL_F5"/>
    <property type="match status" value="1"/>
</dbReference>
<feature type="domain" description="Glycoside hydrolase family 5" evidence="9">
    <location>
        <begin position="63"/>
        <end position="336"/>
    </location>
</feature>
<keyword evidence="4" id="KW-0119">Carbohydrate metabolism</keyword>
<evidence type="ECO:0000256" key="2">
    <source>
        <dbReference type="ARBA" id="ARBA00022801"/>
    </source>
</evidence>
<dbReference type="RefSeq" id="WP_014792295.1">
    <property type="nucleotide sequence ID" value="NC_018017.1"/>
</dbReference>
<dbReference type="InterPro" id="IPR017853">
    <property type="entry name" value="GH"/>
</dbReference>
<keyword evidence="6" id="KW-0624">Polysaccharide degradation</keyword>
<dbReference type="GO" id="GO:0030245">
    <property type="term" value="P:cellulose catabolic process"/>
    <property type="evidence" value="ECO:0007669"/>
    <property type="project" value="UniProtKB-KW"/>
</dbReference>
<dbReference type="eggNOG" id="COG2730">
    <property type="taxonomic scope" value="Bacteria"/>
</dbReference>
<name>I4A4B4_DESDJ</name>
<evidence type="ECO:0000313" key="10">
    <source>
        <dbReference type="EMBL" id="AFL98798.1"/>
    </source>
</evidence>
<dbReference type="PANTHER" id="PTHR31297">
    <property type="entry name" value="GLUCAN ENDO-1,6-BETA-GLUCOSIDASE B"/>
    <property type="match status" value="1"/>
</dbReference>
<dbReference type="PANTHER" id="PTHR31297:SF41">
    <property type="entry name" value="ENDOGLUCANASE, PUTATIVE (AFU_ORTHOLOGUE AFUA_5G01830)-RELATED"/>
    <property type="match status" value="1"/>
</dbReference>